<name>A0A8B8G1C1_9HEMI</name>
<evidence type="ECO:0000313" key="1">
    <source>
        <dbReference type="Proteomes" id="UP000694846"/>
    </source>
</evidence>
<evidence type="ECO:0000313" key="2">
    <source>
        <dbReference type="RefSeq" id="XP_025416797.1"/>
    </source>
</evidence>
<dbReference type="RefSeq" id="XP_025416797.1">
    <property type="nucleotide sequence ID" value="XM_025561012.1"/>
</dbReference>
<accession>A0A8B8G1C1</accession>
<sequence length="150" mass="17438">MIKINGSDFRDPLALKCLYISLVRSLLEYAPLIWNHKSVGHNDQLDKVQNKALRFLCHKGNIQRTSHSGYDNNLKLLNLESLNVWRHLSYNTFLTKLLNNEIDDPFLLSQLNFKVNSHYTRNNHSFYIPHSSEKFTSYDPINILMSSGNS</sequence>
<dbReference type="OrthoDB" id="6615090at2759"/>
<dbReference type="Proteomes" id="UP000694846">
    <property type="component" value="Unplaced"/>
</dbReference>
<reference evidence="2" key="1">
    <citation type="submission" date="2025-08" db="UniProtKB">
        <authorList>
            <consortium name="RefSeq"/>
        </authorList>
    </citation>
    <scope>IDENTIFICATION</scope>
    <source>
        <tissue evidence="2">Whole body</tissue>
    </source>
</reference>
<proteinExistence type="predicted"/>
<gene>
    <name evidence="2" type="primary">LOC112688003</name>
</gene>
<organism evidence="1 2">
    <name type="scientific">Sipha flava</name>
    <name type="common">yellow sugarcane aphid</name>
    <dbReference type="NCBI Taxonomy" id="143950"/>
    <lineage>
        <taxon>Eukaryota</taxon>
        <taxon>Metazoa</taxon>
        <taxon>Ecdysozoa</taxon>
        <taxon>Arthropoda</taxon>
        <taxon>Hexapoda</taxon>
        <taxon>Insecta</taxon>
        <taxon>Pterygota</taxon>
        <taxon>Neoptera</taxon>
        <taxon>Paraneoptera</taxon>
        <taxon>Hemiptera</taxon>
        <taxon>Sternorrhyncha</taxon>
        <taxon>Aphidomorpha</taxon>
        <taxon>Aphidoidea</taxon>
        <taxon>Aphididae</taxon>
        <taxon>Sipha</taxon>
    </lineage>
</organism>
<dbReference type="AlphaFoldDB" id="A0A8B8G1C1"/>
<protein>
    <submittedName>
        <fullName evidence="2">Uncharacterized protein LOC112688003</fullName>
    </submittedName>
</protein>
<dbReference type="GeneID" id="112688003"/>
<keyword evidence="1" id="KW-1185">Reference proteome</keyword>